<comment type="caution">
    <text evidence="5">The sequence shown here is derived from an EMBL/GenBank/DDBJ whole genome shotgun (WGS) entry which is preliminary data.</text>
</comment>
<keyword evidence="6" id="KW-1185">Reference proteome</keyword>
<dbReference type="InterPro" id="IPR001375">
    <property type="entry name" value="Peptidase_S9_cat"/>
</dbReference>
<dbReference type="Gene3D" id="3.40.50.1820">
    <property type="entry name" value="alpha/beta hydrolase"/>
    <property type="match status" value="1"/>
</dbReference>
<evidence type="ECO:0000256" key="1">
    <source>
        <dbReference type="ARBA" id="ARBA00022801"/>
    </source>
</evidence>
<evidence type="ECO:0000256" key="3">
    <source>
        <dbReference type="SAM" id="SignalP"/>
    </source>
</evidence>
<reference evidence="6" key="1">
    <citation type="journal article" date="2019" name="Int. J. Syst. Evol. Microbiol.">
        <title>The Global Catalogue of Microorganisms (GCM) 10K type strain sequencing project: providing services to taxonomists for standard genome sequencing and annotation.</title>
        <authorList>
            <consortium name="The Broad Institute Genomics Platform"/>
            <consortium name="The Broad Institute Genome Sequencing Center for Infectious Disease"/>
            <person name="Wu L."/>
            <person name="Ma J."/>
        </authorList>
    </citation>
    <scope>NUCLEOTIDE SEQUENCE [LARGE SCALE GENOMIC DNA]</scope>
    <source>
        <strain evidence="6">JCM 12125</strain>
    </source>
</reference>
<evidence type="ECO:0000313" key="5">
    <source>
        <dbReference type="EMBL" id="MFC5345569.1"/>
    </source>
</evidence>
<evidence type="ECO:0000313" key="6">
    <source>
        <dbReference type="Proteomes" id="UP001596152"/>
    </source>
</evidence>
<dbReference type="SUPFAM" id="SSF69304">
    <property type="entry name" value="Tricorn protease N-terminal domain"/>
    <property type="match status" value="1"/>
</dbReference>
<accession>A0ABW0FVT5</accession>
<evidence type="ECO:0000259" key="4">
    <source>
        <dbReference type="Pfam" id="PF00326"/>
    </source>
</evidence>
<proteinExistence type="predicted"/>
<sequence>MHEARVAALALVVSMAAAQTQAQVIDRDLANRVYDRPGLTHLATSRPVVPSPDGAYAVYGVQATINPDASGGRFQPNGAPVQSAEGVSLFLVDLRTRESRPICPGAGNDWNPSWSPDSGAVAFYSDRSGGPRLWLYDPASEACRPLGDHPVKSLQFPHDHARWSPDGTELYIPVWPAEGPGALAASIHVPRSGLPPLPDDLGVSVFRHSPGSNSAPDAAVSVTDDSLEARCAGAEYQRASLEAVRLSDGSSRVLVDQAVTGALAAPTRHYPSPYVRVSASGRWLSYYSISCRKAGSLYETGIDLYAVPTAGGDPVRVARDLRAPGGGFEFDHGYRWSPATDQIAFLRDEALWRVDFGPEGPGEPVRIGEAAGRLARHILHYLPDGSAVVVGGDAVDGDWAHSRSIRSLEPSLLTVDLSDGVATPIAFDRSRWQVWSLLGADDRIVDGQGTIGVHALDRTSGAGAVVRFGVERPSEAVVWADEGVLESIQPVPGGLIGVYQDFATPADVALIRDGRRQRLSTAAPVLDTLRPGRVERFQTVVAGHDGGLLTVNTAVILPPGARPEAPPPAVVWFYPGNNSSQAANRYGAPVMGDLAHLFTARGYAVVLADMPMQPGGARGHMIDEIVDLLMPQVYRAADLGHVDIRRLALRGQSFGAIATAAVVARTNLFRAAIPSSGAYDLGGLFGQVEYLNGDISDHGIWLETSQPRLGAPLWDDPMRYIANSPYYLADRIRTPMLIIQGTEDFLGYREGGKLFAALRRLDREVELALYDGQGHSPPDWNAPQAADQALRILDFLDRHLTVPATP</sequence>
<keyword evidence="2" id="KW-0645">Protease</keyword>
<feature type="domain" description="Peptidase S9 prolyl oligopeptidase catalytic" evidence="4">
    <location>
        <begin position="634"/>
        <end position="800"/>
    </location>
</feature>
<dbReference type="InterPro" id="IPR011659">
    <property type="entry name" value="WD40"/>
</dbReference>
<dbReference type="PANTHER" id="PTHR42776">
    <property type="entry name" value="SERINE PEPTIDASE S9 FAMILY MEMBER"/>
    <property type="match status" value="1"/>
</dbReference>
<keyword evidence="1" id="KW-0378">Hydrolase</keyword>
<keyword evidence="2" id="KW-0720">Serine protease</keyword>
<dbReference type="PANTHER" id="PTHR42776:SF27">
    <property type="entry name" value="DIPEPTIDYL PEPTIDASE FAMILY MEMBER 6"/>
    <property type="match status" value="1"/>
</dbReference>
<protein>
    <submittedName>
        <fullName evidence="5">S9 family peptidase</fullName>
    </submittedName>
</protein>
<dbReference type="InterPro" id="IPR011042">
    <property type="entry name" value="6-blade_b-propeller_TolB-like"/>
</dbReference>
<dbReference type="Pfam" id="PF00326">
    <property type="entry name" value="Peptidase_S9"/>
    <property type="match status" value="1"/>
</dbReference>
<organism evidence="5 6">
    <name type="scientific">Brevundimonas staleyi</name>
    <dbReference type="NCBI Taxonomy" id="74326"/>
    <lineage>
        <taxon>Bacteria</taxon>
        <taxon>Pseudomonadati</taxon>
        <taxon>Pseudomonadota</taxon>
        <taxon>Alphaproteobacteria</taxon>
        <taxon>Caulobacterales</taxon>
        <taxon>Caulobacteraceae</taxon>
        <taxon>Brevundimonas</taxon>
    </lineage>
</organism>
<dbReference type="InterPro" id="IPR029058">
    <property type="entry name" value="AB_hydrolase_fold"/>
</dbReference>
<gene>
    <name evidence="5" type="ORF">ACFPIE_16760</name>
</gene>
<dbReference type="Gene3D" id="2.120.10.30">
    <property type="entry name" value="TolB, C-terminal domain"/>
    <property type="match status" value="2"/>
</dbReference>
<dbReference type="Pfam" id="PF07676">
    <property type="entry name" value="PD40"/>
    <property type="match status" value="1"/>
</dbReference>
<feature type="chain" id="PRO_5047264657" evidence="3">
    <location>
        <begin position="23"/>
        <end position="806"/>
    </location>
</feature>
<dbReference type="SUPFAM" id="SSF53474">
    <property type="entry name" value="alpha/beta-Hydrolases"/>
    <property type="match status" value="1"/>
</dbReference>
<dbReference type="RefSeq" id="WP_374036558.1">
    <property type="nucleotide sequence ID" value="NZ_CP169082.1"/>
</dbReference>
<keyword evidence="3" id="KW-0732">Signal</keyword>
<evidence type="ECO:0000256" key="2">
    <source>
        <dbReference type="ARBA" id="ARBA00022825"/>
    </source>
</evidence>
<name>A0ABW0FVT5_9CAUL</name>
<feature type="signal peptide" evidence="3">
    <location>
        <begin position="1"/>
        <end position="22"/>
    </location>
</feature>
<dbReference type="Proteomes" id="UP001596152">
    <property type="component" value="Unassembled WGS sequence"/>
</dbReference>
<dbReference type="EMBL" id="JBHSLF010000050">
    <property type="protein sequence ID" value="MFC5345569.1"/>
    <property type="molecule type" value="Genomic_DNA"/>
</dbReference>